<evidence type="ECO:0000313" key="2">
    <source>
        <dbReference type="EMBL" id="OQR99485.1"/>
    </source>
</evidence>
<gene>
    <name evidence="2" type="ORF">ACHHYP_06008</name>
</gene>
<protein>
    <submittedName>
        <fullName evidence="2">Uncharacterized protein</fullName>
    </submittedName>
</protein>
<feature type="region of interest" description="Disordered" evidence="1">
    <location>
        <begin position="267"/>
        <end position="295"/>
    </location>
</feature>
<name>A0A1V9ZNA4_ACHHY</name>
<accession>A0A1V9ZNA4</accession>
<dbReference type="Proteomes" id="UP000243579">
    <property type="component" value="Unassembled WGS sequence"/>
</dbReference>
<dbReference type="Gene3D" id="1.20.5.370">
    <property type="match status" value="1"/>
</dbReference>
<evidence type="ECO:0000256" key="1">
    <source>
        <dbReference type="SAM" id="MobiDB-lite"/>
    </source>
</evidence>
<dbReference type="InterPro" id="IPR014751">
    <property type="entry name" value="XRCC4-like_C"/>
</dbReference>
<organism evidence="2 3">
    <name type="scientific">Achlya hypogyna</name>
    <name type="common">Oomycete</name>
    <name type="synonym">Protoachlya hypogyna</name>
    <dbReference type="NCBI Taxonomy" id="1202772"/>
    <lineage>
        <taxon>Eukaryota</taxon>
        <taxon>Sar</taxon>
        <taxon>Stramenopiles</taxon>
        <taxon>Oomycota</taxon>
        <taxon>Saprolegniomycetes</taxon>
        <taxon>Saprolegniales</taxon>
        <taxon>Achlyaceae</taxon>
        <taxon>Achlya</taxon>
    </lineage>
</organism>
<dbReference type="OrthoDB" id="68141at2759"/>
<feature type="region of interest" description="Disordered" evidence="1">
    <location>
        <begin position="184"/>
        <end position="237"/>
    </location>
</feature>
<comment type="caution">
    <text evidence="2">The sequence shown here is derived from an EMBL/GenBank/DDBJ whole genome shotgun (WGS) entry which is preliminary data.</text>
</comment>
<feature type="compositionally biased region" description="Acidic residues" evidence="1">
    <location>
        <begin position="286"/>
        <end position="295"/>
    </location>
</feature>
<proteinExistence type="predicted"/>
<dbReference type="SUPFAM" id="SSF58022">
    <property type="entry name" value="XRCC4, C-terminal oligomerization domain"/>
    <property type="match status" value="1"/>
</dbReference>
<evidence type="ECO:0000313" key="3">
    <source>
        <dbReference type="Proteomes" id="UP000243579"/>
    </source>
</evidence>
<dbReference type="EMBL" id="JNBR01000058">
    <property type="protein sequence ID" value="OQR99485.1"/>
    <property type="molecule type" value="Genomic_DNA"/>
</dbReference>
<keyword evidence="3" id="KW-1185">Reference proteome</keyword>
<reference evidence="2 3" key="1">
    <citation type="journal article" date="2014" name="Genome Biol. Evol.">
        <title>The secreted proteins of Achlya hypogyna and Thraustotheca clavata identify the ancestral oomycete secretome and reveal gene acquisitions by horizontal gene transfer.</title>
        <authorList>
            <person name="Misner I."/>
            <person name="Blouin N."/>
            <person name="Leonard G."/>
            <person name="Richards T.A."/>
            <person name="Lane C.E."/>
        </authorList>
    </citation>
    <scope>NUCLEOTIDE SEQUENCE [LARGE SCALE GENOMIC DNA]</scope>
    <source>
        <strain evidence="2 3">ATCC 48635</strain>
    </source>
</reference>
<dbReference type="AlphaFoldDB" id="A0A1V9ZNA4"/>
<sequence length="295" mass="31986">MRELLLGGVTCVADSFLTPGVSIEIVIWTDAQQYELLRTAAEKPRALTCSGDDYLAQLHAAFHCGNNGLHITGVARSSAVEVVVEEIHTEMHLQFDAMVLVPTVAPARHVLGVAQRWHCDYSLMVQSLETSKARIAELEALVAEKDLALEAAVQAKVATENHIVQKCLLLLNAKKEKIVALQEQLNARPDTPPAKRSRKTPVKRSTQPKKALLPPSSSESADEVPSEGSESDASVTASAADLTSQAYAKAVPHSTSQFYSADQILEEVAAQNRSPPKKPEYSPPADVEDDFLDML</sequence>